<dbReference type="Proteomes" id="UP000248214">
    <property type="component" value="Unassembled WGS sequence"/>
</dbReference>
<dbReference type="OrthoDB" id="2182676at2"/>
<evidence type="ECO:0000313" key="2">
    <source>
        <dbReference type="EMBL" id="PYZ91915.1"/>
    </source>
</evidence>
<organism evidence="2 3">
    <name type="scientific">Salipaludibacillus keqinensis</name>
    <dbReference type="NCBI Taxonomy" id="2045207"/>
    <lineage>
        <taxon>Bacteria</taxon>
        <taxon>Bacillati</taxon>
        <taxon>Bacillota</taxon>
        <taxon>Bacilli</taxon>
        <taxon>Bacillales</taxon>
        <taxon>Bacillaceae</taxon>
    </lineage>
</organism>
<keyword evidence="3" id="KW-1185">Reference proteome</keyword>
<dbReference type="Pfam" id="PF04854">
    <property type="entry name" value="DUF624"/>
    <property type="match status" value="1"/>
</dbReference>
<keyword evidence="1" id="KW-0812">Transmembrane</keyword>
<dbReference type="AlphaFoldDB" id="A0A323TRD5"/>
<comment type="caution">
    <text evidence="2">The sequence shown here is derived from an EMBL/GenBank/DDBJ whole genome shotgun (WGS) entry which is preliminary data.</text>
</comment>
<reference evidence="2 3" key="1">
    <citation type="submission" date="2017-10" db="EMBL/GenBank/DDBJ databases">
        <title>Bacillus sp. nov., a halophilic bacterium isolated from a Keqin Lake.</title>
        <authorList>
            <person name="Wang H."/>
        </authorList>
    </citation>
    <scope>NUCLEOTIDE SEQUENCE [LARGE SCALE GENOMIC DNA]</scope>
    <source>
        <strain evidence="2 3">KQ-12</strain>
    </source>
</reference>
<keyword evidence="1" id="KW-0472">Membrane</keyword>
<gene>
    <name evidence="2" type="ORF">CR194_17075</name>
</gene>
<evidence type="ECO:0000313" key="3">
    <source>
        <dbReference type="Proteomes" id="UP000248214"/>
    </source>
</evidence>
<protein>
    <recommendedName>
        <fullName evidence="4">DUF624 domain-containing protein</fullName>
    </recommendedName>
</protein>
<feature type="transmembrane region" description="Helical" evidence="1">
    <location>
        <begin position="141"/>
        <end position="166"/>
    </location>
</feature>
<feature type="transmembrane region" description="Helical" evidence="1">
    <location>
        <begin position="75"/>
        <end position="95"/>
    </location>
</feature>
<proteinExistence type="predicted"/>
<feature type="transmembrane region" description="Helical" evidence="1">
    <location>
        <begin position="101"/>
        <end position="129"/>
    </location>
</feature>
<dbReference type="EMBL" id="PDOD01000005">
    <property type="protein sequence ID" value="PYZ91915.1"/>
    <property type="molecule type" value="Genomic_DNA"/>
</dbReference>
<accession>A0A323TRD5</accession>
<name>A0A323TRD5_9BACI</name>
<dbReference type="RefSeq" id="WP_110611308.1">
    <property type="nucleotide sequence ID" value="NZ_PDOD01000005.1"/>
</dbReference>
<feature type="transmembrane region" description="Helical" evidence="1">
    <location>
        <begin position="20"/>
        <end position="45"/>
    </location>
</feature>
<dbReference type="InterPro" id="IPR006938">
    <property type="entry name" value="DUF624"/>
</dbReference>
<evidence type="ECO:0000256" key="1">
    <source>
        <dbReference type="SAM" id="Phobius"/>
    </source>
</evidence>
<feature type="transmembrane region" description="Helical" evidence="1">
    <location>
        <begin position="172"/>
        <end position="189"/>
    </location>
</feature>
<evidence type="ECO:0008006" key="4">
    <source>
        <dbReference type="Google" id="ProtNLM"/>
    </source>
</evidence>
<sequence>MNKLQTVAEWIYRLAYINILWIVFSLVGMVVFGVAPATIAVYSVFQQWIKGEEIEGKIITHFFKIYKEKFFRANLLWGILLVIGFILYVDFYFIFRWDHVIAPVLLGLGMFVLILYIMVIMFSFPLIAYRNLKVMQSIKYALIYGFRSPSLTISLIISFLVIHYLIFQFPVLYLFYSVSIITYMIMLVTHKNSHKLNIAND</sequence>
<keyword evidence="1" id="KW-1133">Transmembrane helix</keyword>